<dbReference type="GO" id="GO:0005576">
    <property type="term" value="C:extracellular region"/>
    <property type="evidence" value="ECO:0007669"/>
    <property type="project" value="TreeGrafter"/>
</dbReference>
<comment type="similarity">
    <text evidence="1 7">Belongs to the glycosyl hydrolase 5 (cellulase A) family.</text>
</comment>
<evidence type="ECO:0000256" key="2">
    <source>
        <dbReference type="ARBA" id="ARBA00022801"/>
    </source>
</evidence>
<dbReference type="InterPro" id="IPR001547">
    <property type="entry name" value="Glyco_hydro_5"/>
</dbReference>
<dbReference type="SUPFAM" id="SSF51445">
    <property type="entry name" value="(Trans)glycosidases"/>
    <property type="match status" value="1"/>
</dbReference>
<dbReference type="InterPro" id="IPR017853">
    <property type="entry name" value="GH"/>
</dbReference>
<dbReference type="GO" id="GO:0009986">
    <property type="term" value="C:cell surface"/>
    <property type="evidence" value="ECO:0007669"/>
    <property type="project" value="TreeGrafter"/>
</dbReference>
<keyword evidence="8" id="KW-0472">Membrane</keyword>
<dbReference type="GO" id="GO:0030245">
    <property type="term" value="P:cellulose catabolic process"/>
    <property type="evidence" value="ECO:0007669"/>
    <property type="project" value="UniProtKB-KW"/>
</dbReference>
<dbReference type="PANTHER" id="PTHR31297:SF41">
    <property type="entry name" value="ENDOGLUCANASE, PUTATIVE (AFU_ORTHOLOGUE AFUA_5G01830)-RELATED"/>
    <property type="match status" value="1"/>
</dbReference>
<reference evidence="10 11" key="1">
    <citation type="submission" date="2018-10" db="EMBL/GenBank/DDBJ databases">
        <title>Genome sequencing of Mucilaginibacter sp. HYN0043.</title>
        <authorList>
            <person name="Kim M."/>
            <person name="Yi H."/>
        </authorList>
    </citation>
    <scope>NUCLEOTIDE SEQUENCE [LARGE SCALE GENOMIC DNA]</scope>
    <source>
        <strain evidence="10 11">HYN0043</strain>
    </source>
</reference>
<dbReference type="PANTHER" id="PTHR31297">
    <property type="entry name" value="GLUCAN ENDO-1,6-BETA-GLUCOSIDASE B"/>
    <property type="match status" value="1"/>
</dbReference>
<dbReference type="Gene3D" id="3.20.20.80">
    <property type="entry name" value="Glycosidases"/>
    <property type="match status" value="1"/>
</dbReference>
<keyword evidence="6" id="KW-0624">Polysaccharide degradation</keyword>
<evidence type="ECO:0000256" key="3">
    <source>
        <dbReference type="ARBA" id="ARBA00023001"/>
    </source>
</evidence>
<dbReference type="InterPro" id="IPR050386">
    <property type="entry name" value="Glycosyl_hydrolase_5"/>
</dbReference>
<keyword evidence="8" id="KW-1133">Transmembrane helix</keyword>
<keyword evidence="4" id="KW-0119">Carbohydrate metabolism</keyword>
<keyword evidence="11" id="KW-1185">Reference proteome</keyword>
<evidence type="ECO:0000256" key="5">
    <source>
        <dbReference type="ARBA" id="ARBA00023295"/>
    </source>
</evidence>
<protein>
    <recommendedName>
        <fullName evidence="9">Glycoside hydrolase family 5 domain-containing protein</fullName>
    </recommendedName>
</protein>
<dbReference type="OrthoDB" id="9800955at2"/>
<dbReference type="Proteomes" id="UP000270046">
    <property type="component" value="Chromosome"/>
</dbReference>
<keyword evidence="5 7" id="KW-0326">Glycosidase</keyword>
<name>A0A494VV47_9SPHI</name>
<proteinExistence type="inferred from homology"/>
<evidence type="ECO:0000256" key="6">
    <source>
        <dbReference type="ARBA" id="ARBA00023326"/>
    </source>
</evidence>
<evidence type="ECO:0000313" key="11">
    <source>
        <dbReference type="Proteomes" id="UP000270046"/>
    </source>
</evidence>
<keyword evidence="3" id="KW-0136">Cellulose degradation</keyword>
<dbReference type="KEGG" id="muh:HYN43_019445"/>
<keyword evidence="2 7" id="KW-0378">Hydrolase</keyword>
<dbReference type="GO" id="GO:0008422">
    <property type="term" value="F:beta-glucosidase activity"/>
    <property type="evidence" value="ECO:0007669"/>
    <property type="project" value="TreeGrafter"/>
</dbReference>
<dbReference type="AlphaFoldDB" id="A0A494VV47"/>
<evidence type="ECO:0000256" key="8">
    <source>
        <dbReference type="SAM" id="Phobius"/>
    </source>
</evidence>
<feature type="transmembrane region" description="Helical" evidence="8">
    <location>
        <begin position="21"/>
        <end position="39"/>
    </location>
</feature>
<feature type="domain" description="Glycoside hydrolase family 5" evidence="9">
    <location>
        <begin position="79"/>
        <end position="360"/>
    </location>
</feature>
<accession>A0A494VV47</accession>
<keyword evidence="8" id="KW-0812">Transmembrane</keyword>
<evidence type="ECO:0000313" key="10">
    <source>
        <dbReference type="EMBL" id="AYL97350.1"/>
    </source>
</evidence>
<dbReference type="EMBL" id="CP032869">
    <property type="protein sequence ID" value="AYL97350.1"/>
    <property type="molecule type" value="Genomic_DNA"/>
</dbReference>
<evidence type="ECO:0000256" key="7">
    <source>
        <dbReference type="RuleBase" id="RU361153"/>
    </source>
</evidence>
<dbReference type="Pfam" id="PF00150">
    <property type="entry name" value="Cellulase"/>
    <property type="match status" value="1"/>
</dbReference>
<evidence type="ECO:0000259" key="9">
    <source>
        <dbReference type="Pfam" id="PF00150"/>
    </source>
</evidence>
<organism evidence="10 11">
    <name type="scientific">Mucilaginibacter celer</name>
    <dbReference type="NCBI Taxonomy" id="2305508"/>
    <lineage>
        <taxon>Bacteria</taxon>
        <taxon>Pseudomonadati</taxon>
        <taxon>Bacteroidota</taxon>
        <taxon>Sphingobacteriia</taxon>
        <taxon>Sphingobacteriales</taxon>
        <taxon>Sphingobacteriaceae</taxon>
        <taxon>Mucilaginibacter</taxon>
    </lineage>
</organism>
<evidence type="ECO:0000256" key="4">
    <source>
        <dbReference type="ARBA" id="ARBA00023277"/>
    </source>
</evidence>
<gene>
    <name evidence="10" type="ORF">HYN43_019445</name>
</gene>
<evidence type="ECO:0000256" key="1">
    <source>
        <dbReference type="ARBA" id="ARBA00005641"/>
    </source>
</evidence>
<sequence length="386" mass="44304">MKAVVLIKSVKILVNKNIRFTIVKISLLLIFLIAINLFAKSSPITQKARALAFARAKSLNNGISISWLEQTWDENNLAQNAPAKADFLLLKKLGFKSIRLPVAFTSFSSKITTAQLFTYIDKVVKQCDIYGFKLVIDYHYGQLSDNNYLTETPKIIDLWLKLTKRYNNTSYNNLFFEVYNEPPHINPKVWKDAAYNIVTAIRKIDKQRTLIVGASNYNSIYELSRFERLADENIIYTFHFYEPFFFTHQGADWVGDQVATTGVSFPYSAENFPTLNPKAKNTPGESNYRMYPRDGNEQSINDKLQIVKNWALKYDVPIICGEYGVYNKYADQDSRCRYIKAVRKALKRLEIPGMLWDYNSSFSLFTGKPAVETLPSCMVDAIADRP</sequence>